<dbReference type="SUPFAM" id="SSF53098">
    <property type="entry name" value="Ribonuclease H-like"/>
    <property type="match status" value="1"/>
</dbReference>
<reference evidence="3" key="2">
    <citation type="submission" date="2025-08" db="UniProtKB">
        <authorList>
            <consortium name="RefSeq"/>
        </authorList>
    </citation>
    <scope>IDENTIFICATION</scope>
    <source>
        <tissue evidence="3">Leaf</tissue>
    </source>
</reference>
<dbReference type="STRING" id="4096.A0A1U7XKS2"/>
<dbReference type="PANTHER" id="PTHR23272">
    <property type="entry name" value="BED FINGER-RELATED"/>
    <property type="match status" value="1"/>
</dbReference>
<dbReference type="RefSeq" id="XP_009792657.1">
    <property type="nucleotide sequence ID" value="XM_009794355.1"/>
</dbReference>
<name>A0A1U7XKS2_NICSY</name>
<protein>
    <submittedName>
        <fullName evidence="3">Uncharacterized protein LOC104239667</fullName>
    </submittedName>
</protein>
<dbReference type="PANTHER" id="PTHR23272:SF184">
    <property type="entry name" value="OS03G0311250 PROTEIN"/>
    <property type="match status" value="1"/>
</dbReference>
<dbReference type="InterPro" id="IPR008906">
    <property type="entry name" value="HATC_C_dom"/>
</dbReference>
<evidence type="ECO:0000313" key="2">
    <source>
        <dbReference type="Proteomes" id="UP000189701"/>
    </source>
</evidence>
<keyword evidence="2" id="KW-1185">Reference proteome</keyword>
<feature type="domain" description="HAT C-terminal dimerisation" evidence="1">
    <location>
        <begin position="103"/>
        <end position="152"/>
    </location>
</feature>
<dbReference type="AlphaFoldDB" id="A0A1U7XKS2"/>
<sequence length="185" mass="20961">MNLKLTVKGWVPCVETFTVSSKFQAMDDRVVFPDNEEIGLDLKLGFSQLSERIDRLCDLVVASASVRLRVLQLQNDFTTSTPTTLKRDFLFPHFFTFILQSSTELARDVLAIPISSVASECVFSTGGHILDSFRSSLTPKWEQALICVQDWFREEKNPISVEEDLEYLEELELAMENNGSTTTII</sequence>
<dbReference type="GO" id="GO:0046983">
    <property type="term" value="F:protein dimerization activity"/>
    <property type="evidence" value="ECO:0007669"/>
    <property type="project" value="InterPro"/>
</dbReference>
<dbReference type="Proteomes" id="UP000189701">
    <property type="component" value="Unplaced"/>
</dbReference>
<evidence type="ECO:0000259" key="1">
    <source>
        <dbReference type="Pfam" id="PF05699"/>
    </source>
</evidence>
<dbReference type="eggNOG" id="KOG1121">
    <property type="taxonomic scope" value="Eukaryota"/>
</dbReference>
<evidence type="ECO:0000313" key="3">
    <source>
        <dbReference type="RefSeq" id="XP_009792657.1"/>
    </source>
</evidence>
<dbReference type="Pfam" id="PF05699">
    <property type="entry name" value="Dimer_Tnp_hAT"/>
    <property type="match status" value="1"/>
</dbReference>
<dbReference type="InterPro" id="IPR012337">
    <property type="entry name" value="RNaseH-like_sf"/>
</dbReference>
<organism evidence="2 3">
    <name type="scientific">Nicotiana sylvestris</name>
    <name type="common">Wood tobacco</name>
    <name type="synonym">South American tobacco</name>
    <dbReference type="NCBI Taxonomy" id="4096"/>
    <lineage>
        <taxon>Eukaryota</taxon>
        <taxon>Viridiplantae</taxon>
        <taxon>Streptophyta</taxon>
        <taxon>Embryophyta</taxon>
        <taxon>Tracheophyta</taxon>
        <taxon>Spermatophyta</taxon>
        <taxon>Magnoliopsida</taxon>
        <taxon>eudicotyledons</taxon>
        <taxon>Gunneridae</taxon>
        <taxon>Pentapetalae</taxon>
        <taxon>asterids</taxon>
        <taxon>lamiids</taxon>
        <taxon>Solanales</taxon>
        <taxon>Solanaceae</taxon>
        <taxon>Nicotianoideae</taxon>
        <taxon>Nicotianeae</taxon>
        <taxon>Nicotiana</taxon>
    </lineage>
</organism>
<gene>
    <name evidence="3" type="primary">LOC104239667</name>
</gene>
<reference evidence="2" key="1">
    <citation type="journal article" date="2013" name="Genome Biol.">
        <title>Reference genomes and transcriptomes of Nicotiana sylvestris and Nicotiana tomentosiformis.</title>
        <authorList>
            <person name="Sierro N."/>
            <person name="Battey J.N."/>
            <person name="Ouadi S."/>
            <person name="Bovet L."/>
            <person name="Goepfert S."/>
            <person name="Bakaher N."/>
            <person name="Peitsch M.C."/>
            <person name="Ivanov N.V."/>
        </authorList>
    </citation>
    <scope>NUCLEOTIDE SEQUENCE [LARGE SCALE GENOMIC DNA]</scope>
</reference>
<proteinExistence type="predicted"/>
<accession>A0A1U7XKS2</accession>